<protein>
    <submittedName>
        <fullName evidence="1">Uncharacterized protein</fullName>
    </submittedName>
</protein>
<dbReference type="EMBL" id="BEZZ01080182">
    <property type="protein sequence ID" value="GCC42597.1"/>
    <property type="molecule type" value="Genomic_DNA"/>
</dbReference>
<evidence type="ECO:0000313" key="2">
    <source>
        <dbReference type="Proteomes" id="UP000287033"/>
    </source>
</evidence>
<dbReference type="AlphaFoldDB" id="A0A401TIZ3"/>
<feature type="non-terminal residue" evidence="1">
    <location>
        <position position="68"/>
    </location>
</feature>
<evidence type="ECO:0000313" key="1">
    <source>
        <dbReference type="EMBL" id="GCC42597.1"/>
    </source>
</evidence>
<reference evidence="1 2" key="1">
    <citation type="journal article" date="2018" name="Nat. Ecol. Evol.">
        <title>Shark genomes provide insights into elasmobranch evolution and the origin of vertebrates.</title>
        <authorList>
            <person name="Hara Y"/>
            <person name="Yamaguchi K"/>
            <person name="Onimaru K"/>
            <person name="Kadota M"/>
            <person name="Koyanagi M"/>
            <person name="Keeley SD"/>
            <person name="Tatsumi K"/>
            <person name="Tanaka K"/>
            <person name="Motone F"/>
            <person name="Kageyama Y"/>
            <person name="Nozu R"/>
            <person name="Adachi N"/>
            <person name="Nishimura O"/>
            <person name="Nakagawa R"/>
            <person name="Tanegashima C"/>
            <person name="Kiyatake I"/>
            <person name="Matsumoto R"/>
            <person name="Murakumo K"/>
            <person name="Nishida K"/>
            <person name="Terakita A"/>
            <person name="Kuratani S"/>
            <person name="Sato K"/>
            <person name="Hyodo S Kuraku.S."/>
        </authorList>
    </citation>
    <scope>NUCLEOTIDE SEQUENCE [LARGE SCALE GENOMIC DNA]</scope>
</reference>
<proteinExistence type="predicted"/>
<sequence>MRSRGLGRSVRLKDLFVHVIRESIPLLGCSVFLNLGDFVAAKRSLKKAFTLGSQQPAEQDTVRKHLKN</sequence>
<accession>A0A401TIZ3</accession>
<gene>
    <name evidence="1" type="ORF">chiPu_0026469</name>
</gene>
<dbReference type="Proteomes" id="UP000287033">
    <property type="component" value="Unassembled WGS sequence"/>
</dbReference>
<comment type="caution">
    <text evidence="1">The sequence shown here is derived from an EMBL/GenBank/DDBJ whole genome shotgun (WGS) entry which is preliminary data.</text>
</comment>
<name>A0A401TIZ3_CHIPU</name>
<organism evidence="1 2">
    <name type="scientific">Chiloscyllium punctatum</name>
    <name type="common">Brownbanded bambooshark</name>
    <name type="synonym">Hemiscyllium punctatum</name>
    <dbReference type="NCBI Taxonomy" id="137246"/>
    <lineage>
        <taxon>Eukaryota</taxon>
        <taxon>Metazoa</taxon>
        <taxon>Chordata</taxon>
        <taxon>Craniata</taxon>
        <taxon>Vertebrata</taxon>
        <taxon>Chondrichthyes</taxon>
        <taxon>Elasmobranchii</taxon>
        <taxon>Galeomorphii</taxon>
        <taxon>Galeoidea</taxon>
        <taxon>Orectolobiformes</taxon>
        <taxon>Hemiscylliidae</taxon>
        <taxon>Chiloscyllium</taxon>
    </lineage>
</organism>
<keyword evidence="2" id="KW-1185">Reference proteome</keyword>